<evidence type="ECO:0000313" key="2">
    <source>
        <dbReference type="Proteomes" id="UP001434883"/>
    </source>
</evidence>
<proteinExistence type="predicted"/>
<organism evidence="1 2">
    <name type="scientific">Xenoophorus captivus</name>
    <dbReference type="NCBI Taxonomy" id="1517983"/>
    <lineage>
        <taxon>Eukaryota</taxon>
        <taxon>Metazoa</taxon>
        <taxon>Chordata</taxon>
        <taxon>Craniata</taxon>
        <taxon>Vertebrata</taxon>
        <taxon>Euteleostomi</taxon>
        <taxon>Actinopterygii</taxon>
        <taxon>Neopterygii</taxon>
        <taxon>Teleostei</taxon>
        <taxon>Neoteleostei</taxon>
        <taxon>Acanthomorphata</taxon>
        <taxon>Ovalentaria</taxon>
        <taxon>Atherinomorphae</taxon>
        <taxon>Cyprinodontiformes</taxon>
        <taxon>Goodeidae</taxon>
        <taxon>Xenoophorus</taxon>
    </lineage>
</organism>
<dbReference type="Proteomes" id="UP001434883">
    <property type="component" value="Unassembled WGS sequence"/>
</dbReference>
<comment type="caution">
    <text evidence="1">The sequence shown here is derived from an EMBL/GenBank/DDBJ whole genome shotgun (WGS) entry which is preliminary data.</text>
</comment>
<sequence length="173" mass="19819">MYRNIFTVAGQIIAKPNTHTYTPVLSKPLSYTVHFISHIIKPNLSIAIQTLLSILNIFQHFPLLKSQLRLHPIMPTDYIVTNFKSSACLPAPHHHCPPLTVASWWDAEKPSLIGCAFKHLLSLAAVRACLEWKFTKQTQNHCNNANKYDTQTFHDPTLRGFWSYPLAPHDYSW</sequence>
<evidence type="ECO:0000313" key="1">
    <source>
        <dbReference type="EMBL" id="MEQ2202225.1"/>
    </source>
</evidence>
<accession>A0ABV0R2A7</accession>
<keyword evidence="2" id="KW-1185">Reference proteome</keyword>
<gene>
    <name evidence="1" type="ORF">XENOCAPTIV_028291</name>
</gene>
<reference evidence="1 2" key="1">
    <citation type="submission" date="2021-06" db="EMBL/GenBank/DDBJ databases">
        <authorList>
            <person name="Palmer J.M."/>
        </authorList>
    </citation>
    <scope>NUCLEOTIDE SEQUENCE [LARGE SCALE GENOMIC DNA]</scope>
    <source>
        <strain evidence="1 2">XC_2019</strain>
        <tissue evidence="1">Muscle</tissue>
    </source>
</reference>
<protein>
    <submittedName>
        <fullName evidence="1">Uncharacterized protein</fullName>
    </submittedName>
</protein>
<name>A0ABV0R2A7_9TELE</name>
<dbReference type="EMBL" id="JAHRIN010032896">
    <property type="protein sequence ID" value="MEQ2202225.1"/>
    <property type="molecule type" value="Genomic_DNA"/>
</dbReference>